<dbReference type="AlphaFoldDB" id="A0A8K0D4A3"/>
<organism evidence="2 3">
    <name type="scientific">Ignelater luminosus</name>
    <name type="common">Cucubano</name>
    <name type="synonym">Pyrophorus luminosus</name>
    <dbReference type="NCBI Taxonomy" id="2038154"/>
    <lineage>
        <taxon>Eukaryota</taxon>
        <taxon>Metazoa</taxon>
        <taxon>Ecdysozoa</taxon>
        <taxon>Arthropoda</taxon>
        <taxon>Hexapoda</taxon>
        <taxon>Insecta</taxon>
        <taxon>Pterygota</taxon>
        <taxon>Neoptera</taxon>
        <taxon>Endopterygota</taxon>
        <taxon>Coleoptera</taxon>
        <taxon>Polyphaga</taxon>
        <taxon>Elateriformia</taxon>
        <taxon>Elateroidea</taxon>
        <taxon>Elateridae</taxon>
        <taxon>Agrypninae</taxon>
        <taxon>Pyrophorini</taxon>
        <taxon>Ignelater</taxon>
    </lineage>
</organism>
<name>A0A8K0D4A3_IGNLU</name>
<reference evidence="2" key="1">
    <citation type="submission" date="2019-08" db="EMBL/GenBank/DDBJ databases">
        <title>The genome of the North American firefly Photinus pyralis.</title>
        <authorList>
            <consortium name="Photinus pyralis genome working group"/>
            <person name="Fallon T.R."/>
            <person name="Sander Lower S.E."/>
            <person name="Weng J.-K."/>
        </authorList>
    </citation>
    <scope>NUCLEOTIDE SEQUENCE</scope>
    <source>
        <strain evidence="2">TRF0915ILg1</strain>
        <tissue evidence="2">Whole body</tissue>
    </source>
</reference>
<dbReference type="EMBL" id="VTPC01004757">
    <property type="protein sequence ID" value="KAF2896762.1"/>
    <property type="molecule type" value="Genomic_DNA"/>
</dbReference>
<feature type="non-terminal residue" evidence="2">
    <location>
        <position position="91"/>
    </location>
</feature>
<protein>
    <submittedName>
        <fullName evidence="2">Uncharacterized protein</fullName>
    </submittedName>
</protein>
<keyword evidence="3" id="KW-1185">Reference proteome</keyword>
<dbReference type="OrthoDB" id="6691583at2759"/>
<accession>A0A8K0D4A3</accession>
<gene>
    <name evidence="2" type="ORF">ILUMI_09405</name>
</gene>
<feature type="region of interest" description="Disordered" evidence="1">
    <location>
        <begin position="61"/>
        <end position="91"/>
    </location>
</feature>
<evidence type="ECO:0000313" key="2">
    <source>
        <dbReference type="EMBL" id="KAF2896762.1"/>
    </source>
</evidence>
<feature type="non-terminal residue" evidence="2">
    <location>
        <position position="1"/>
    </location>
</feature>
<evidence type="ECO:0000313" key="3">
    <source>
        <dbReference type="Proteomes" id="UP000801492"/>
    </source>
</evidence>
<proteinExistence type="predicted"/>
<feature type="compositionally biased region" description="Basic and acidic residues" evidence="1">
    <location>
        <begin position="77"/>
        <end position="91"/>
    </location>
</feature>
<evidence type="ECO:0000256" key="1">
    <source>
        <dbReference type="SAM" id="MobiDB-lite"/>
    </source>
</evidence>
<dbReference type="Proteomes" id="UP000801492">
    <property type="component" value="Unassembled WGS sequence"/>
</dbReference>
<comment type="caution">
    <text evidence="2">The sequence shown here is derived from an EMBL/GenBank/DDBJ whole genome shotgun (WGS) entry which is preliminary data.</text>
</comment>
<sequence>TGPDICGSTLPISHAIQGIQEPNVDHKDVHYSYAQKARYATEEDMPPPPSPPQIREAVTLDGVPRQGSLERGLHRKISLDRDQANRDTPKQ</sequence>